<accession>A0ABR0NGY5</accession>
<dbReference type="Proteomes" id="UP001358586">
    <property type="component" value="Chromosome 10"/>
</dbReference>
<organism evidence="2 3">
    <name type="scientific">Gossypium arboreum</name>
    <name type="common">Tree cotton</name>
    <name type="synonym">Gossypium nanking</name>
    <dbReference type="NCBI Taxonomy" id="29729"/>
    <lineage>
        <taxon>Eukaryota</taxon>
        <taxon>Viridiplantae</taxon>
        <taxon>Streptophyta</taxon>
        <taxon>Embryophyta</taxon>
        <taxon>Tracheophyta</taxon>
        <taxon>Spermatophyta</taxon>
        <taxon>Magnoliopsida</taxon>
        <taxon>eudicotyledons</taxon>
        <taxon>Gunneridae</taxon>
        <taxon>Pentapetalae</taxon>
        <taxon>rosids</taxon>
        <taxon>malvids</taxon>
        <taxon>Malvales</taxon>
        <taxon>Malvaceae</taxon>
        <taxon>Malvoideae</taxon>
        <taxon>Gossypium</taxon>
    </lineage>
</organism>
<proteinExistence type="predicted"/>
<sequence>MATDEVSGIGVDNHQSVPMTTHIASSSPDPGCDSLRKFQQFPKHDTVKLCLCDTLMAGSNFISEQEQISIILAGLSMEYESIRVVASAMSVPLDLLAEMLVDYEARQQDLVSSMPLQVNVAQQSGSNDKNVRYSARGSRPSYRGNGSRSF</sequence>
<evidence type="ECO:0000313" key="2">
    <source>
        <dbReference type="EMBL" id="KAK5793519.1"/>
    </source>
</evidence>
<feature type="region of interest" description="Disordered" evidence="1">
    <location>
        <begin position="121"/>
        <end position="150"/>
    </location>
</feature>
<comment type="caution">
    <text evidence="2">The sequence shown here is derived from an EMBL/GenBank/DDBJ whole genome shotgun (WGS) entry which is preliminary data.</text>
</comment>
<evidence type="ECO:0000256" key="1">
    <source>
        <dbReference type="SAM" id="MobiDB-lite"/>
    </source>
</evidence>
<evidence type="ECO:0000313" key="3">
    <source>
        <dbReference type="Proteomes" id="UP001358586"/>
    </source>
</evidence>
<gene>
    <name evidence="2" type="ORF">PVK06_034669</name>
</gene>
<protein>
    <submittedName>
        <fullName evidence="2">Uncharacterized protein</fullName>
    </submittedName>
</protein>
<dbReference type="EMBL" id="JARKNE010000010">
    <property type="protein sequence ID" value="KAK5793519.1"/>
    <property type="molecule type" value="Genomic_DNA"/>
</dbReference>
<dbReference type="PANTHER" id="PTHR47481:SF10">
    <property type="entry name" value="COPIA-LIKE POLYPROTEIN_RETROTRANSPOSON"/>
    <property type="match status" value="1"/>
</dbReference>
<dbReference type="PANTHER" id="PTHR47481">
    <property type="match status" value="1"/>
</dbReference>
<name>A0ABR0NGY5_GOSAR</name>
<keyword evidence="3" id="KW-1185">Reference proteome</keyword>
<reference evidence="2 3" key="1">
    <citation type="submission" date="2023-03" db="EMBL/GenBank/DDBJ databases">
        <title>WGS of Gossypium arboreum.</title>
        <authorList>
            <person name="Yu D."/>
        </authorList>
    </citation>
    <scope>NUCLEOTIDE SEQUENCE [LARGE SCALE GENOMIC DNA]</scope>
    <source>
        <tissue evidence="2">Leaf</tissue>
    </source>
</reference>